<accession>A0A4Y2T3H8</accession>
<dbReference type="EMBL" id="BGPR01025670">
    <property type="protein sequence ID" value="GBN94771.1"/>
    <property type="molecule type" value="Genomic_DNA"/>
</dbReference>
<reference evidence="1 5" key="1">
    <citation type="journal article" date="2019" name="Sci. Rep.">
        <title>Orb-weaving spider Araneus ventricosus genome elucidates the spidroin gene catalogue.</title>
        <authorList>
            <person name="Kono N."/>
            <person name="Nakamura H."/>
            <person name="Ohtoshi R."/>
            <person name="Moran D.A.P."/>
            <person name="Shinohara A."/>
            <person name="Yoshida Y."/>
            <person name="Fujiwara M."/>
            <person name="Mori M."/>
            <person name="Tomita M."/>
            <person name="Arakawa K."/>
        </authorList>
    </citation>
    <scope>NUCLEOTIDE SEQUENCE [LARGE SCALE GENOMIC DNA]</scope>
</reference>
<evidence type="ECO:0000313" key="2">
    <source>
        <dbReference type="EMBL" id="GBN94772.1"/>
    </source>
</evidence>
<sequence>MGKTDEVEYSQSLARELLKLSESNVIVEGLKMGTLQEYGKQRGHNFSVGTRERVPPLTISLLLYPTGQRSSAYLYGKFLSAVMWLLGKCVQRRVVAP</sequence>
<dbReference type="EMBL" id="BGPR01025692">
    <property type="protein sequence ID" value="GBN94802.1"/>
    <property type="molecule type" value="Genomic_DNA"/>
</dbReference>
<evidence type="ECO:0000313" key="1">
    <source>
        <dbReference type="EMBL" id="GBN94771.1"/>
    </source>
</evidence>
<comment type="caution">
    <text evidence="1">The sequence shown here is derived from an EMBL/GenBank/DDBJ whole genome shotgun (WGS) entry which is preliminary data.</text>
</comment>
<keyword evidence="5" id="KW-1185">Reference proteome</keyword>
<dbReference type="EMBL" id="BGPR01025691">
    <property type="protein sequence ID" value="GBN94799.1"/>
    <property type="molecule type" value="Genomic_DNA"/>
</dbReference>
<proteinExistence type="predicted"/>
<evidence type="ECO:0000313" key="3">
    <source>
        <dbReference type="EMBL" id="GBN94799.1"/>
    </source>
</evidence>
<evidence type="ECO:0000313" key="5">
    <source>
        <dbReference type="Proteomes" id="UP000499080"/>
    </source>
</evidence>
<protein>
    <submittedName>
        <fullName evidence="1">Uncharacterized protein</fullName>
    </submittedName>
</protein>
<name>A0A4Y2T3H8_ARAVE</name>
<organism evidence="1 5">
    <name type="scientific">Araneus ventricosus</name>
    <name type="common">Orbweaver spider</name>
    <name type="synonym">Epeira ventricosa</name>
    <dbReference type="NCBI Taxonomy" id="182803"/>
    <lineage>
        <taxon>Eukaryota</taxon>
        <taxon>Metazoa</taxon>
        <taxon>Ecdysozoa</taxon>
        <taxon>Arthropoda</taxon>
        <taxon>Chelicerata</taxon>
        <taxon>Arachnida</taxon>
        <taxon>Araneae</taxon>
        <taxon>Araneomorphae</taxon>
        <taxon>Entelegynae</taxon>
        <taxon>Araneoidea</taxon>
        <taxon>Araneidae</taxon>
        <taxon>Araneus</taxon>
    </lineage>
</organism>
<evidence type="ECO:0000313" key="4">
    <source>
        <dbReference type="EMBL" id="GBN94802.1"/>
    </source>
</evidence>
<dbReference type="AlphaFoldDB" id="A0A4Y2T3H8"/>
<gene>
    <name evidence="1" type="ORF">AVEN_100302_1</name>
    <name evidence="3" type="ORF">AVEN_131818_1</name>
    <name evidence="4" type="ORF">AVEN_180400_1</name>
    <name evidence="2" type="ORF">AVEN_236595_1</name>
</gene>
<dbReference type="EMBL" id="BGPR01025671">
    <property type="protein sequence ID" value="GBN94772.1"/>
    <property type="molecule type" value="Genomic_DNA"/>
</dbReference>
<dbReference type="Proteomes" id="UP000499080">
    <property type="component" value="Unassembled WGS sequence"/>
</dbReference>